<dbReference type="Proteomes" id="UP000326509">
    <property type="component" value="Unassembled WGS sequence"/>
</dbReference>
<proteinExistence type="predicted"/>
<evidence type="ECO:0000256" key="1">
    <source>
        <dbReference type="SAM" id="SignalP"/>
    </source>
</evidence>
<accession>A0A5J4J0Z8</accession>
<gene>
    <name evidence="2" type="ORF">ULMA_17680</name>
</gene>
<name>A0A5J4J0Z8_9FLAO</name>
<protein>
    <submittedName>
        <fullName evidence="2">Transporter</fullName>
    </submittedName>
</protein>
<evidence type="ECO:0000313" key="3">
    <source>
        <dbReference type="Proteomes" id="UP000326509"/>
    </source>
</evidence>
<feature type="signal peptide" evidence="1">
    <location>
        <begin position="1"/>
        <end position="19"/>
    </location>
</feature>
<sequence length="504" mass="55129">MKKTLLLFVVALSSTLLSAQNITDALRYSVEDSNGTARYQGMSGAFGALGGDFSAMRINPAGSAVFLNSAASVSFSINDIVNETTFNSSQQKRIDTDVDLNQLGGVFVIDIQQEDSAFNKVTIGLNYDVNRNFSNQITARGTSNTSLANFFAAQAEGIPLDLLQLQNGETIGSLYRYLGQTEGTAAQNALLGYQGFIIDPTNPDNLNNTTYLSNVVAGDVNQLYTKLTEGANSKFTVNVGTQIENDYYIGVNLNSHSIDYRERTYNFESNNLAGSSITSIGFENNLAVYGNGFSAQIGGIAKFDNIRVGLSLDTPTWYDISEETSQALETTRREGDQILNTFVNPQSINVFSDYYLKTPGKITGSAAYIFGKSGLISVDYSYKDYANVKFDSDFDEAIFDFQNSIIENTLKGASSIKVGGEYRLNNFSFRAGGRYEESPYQDETTAGDLTGFSLGLGYNFGRYNFDVSYARAQRDSIESAIGFADNFTNEQIFNNVGFTFSTNF</sequence>
<keyword evidence="3" id="KW-1185">Reference proteome</keyword>
<dbReference type="EMBL" id="BKCG01000004">
    <property type="protein sequence ID" value="GER59660.1"/>
    <property type="molecule type" value="Genomic_DNA"/>
</dbReference>
<dbReference type="RefSeq" id="WP_151674120.1">
    <property type="nucleotide sequence ID" value="NZ_BKCG01000004.1"/>
</dbReference>
<dbReference type="Gene3D" id="2.40.160.60">
    <property type="entry name" value="Outer membrane protein transport protein (OMPP1/FadL/TodX)"/>
    <property type="match status" value="1"/>
</dbReference>
<evidence type="ECO:0000313" key="2">
    <source>
        <dbReference type="EMBL" id="GER59660.1"/>
    </source>
</evidence>
<comment type="caution">
    <text evidence="2">The sequence shown here is derived from an EMBL/GenBank/DDBJ whole genome shotgun (WGS) entry which is preliminary data.</text>
</comment>
<dbReference type="AlphaFoldDB" id="A0A5J4J0Z8"/>
<dbReference type="OrthoDB" id="9765571at2"/>
<dbReference type="SUPFAM" id="SSF56935">
    <property type="entry name" value="Porins"/>
    <property type="match status" value="1"/>
</dbReference>
<keyword evidence="1" id="KW-0732">Signal</keyword>
<feature type="chain" id="PRO_5023865177" evidence="1">
    <location>
        <begin position="20"/>
        <end position="504"/>
    </location>
</feature>
<reference evidence="2 3" key="1">
    <citation type="submission" date="2019-08" db="EMBL/GenBank/DDBJ databases">
        <title>Draft genome sequence of Ulvibacter marinus type strain NBRC 109484.</title>
        <authorList>
            <person name="Kawano K."/>
            <person name="Ushijima N."/>
            <person name="Kihara M."/>
            <person name="Itoh H."/>
        </authorList>
    </citation>
    <scope>NUCLEOTIDE SEQUENCE [LARGE SCALE GENOMIC DNA]</scope>
    <source>
        <strain evidence="2 3">NBRC 109484</strain>
    </source>
</reference>
<organism evidence="2 3">
    <name type="scientific">Patiriisocius marinus</name>
    <dbReference type="NCBI Taxonomy" id="1397112"/>
    <lineage>
        <taxon>Bacteria</taxon>
        <taxon>Pseudomonadati</taxon>
        <taxon>Bacteroidota</taxon>
        <taxon>Flavobacteriia</taxon>
        <taxon>Flavobacteriales</taxon>
        <taxon>Flavobacteriaceae</taxon>
        <taxon>Patiriisocius</taxon>
    </lineage>
</organism>